<evidence type="ECO:0000313" key="3">
    <source>
        <dbReference type="Proteomes" id="UP000283003"/>
    </source>
</evidence>
<proteinExistence type="predicted"/>
<dbReference type="Proteomes" id="UP000283003">
    <property type="component" value="Unassembled WGS sequence"/>
</dbReference>
<comment type="caution">
    <text evidence="2">The sequence shown here is derived from an EMBL/GenBank/DDBJ whole genome shotgun (WGS) entry which is preliminary data.</text>
</comment>
<accession>A0A437H2E0</accession>
<reference evidence="2 3" key="1">
    <citation type="submission" date="2018-12" db="EMBL/GenBank/DDBJ databases">
        <title>Croceicoccus ponticola sp. nov., a lipolytic bacterium isolated from seawater.</title>
        <authorList>
            <person name="Yoon J.-H."/>
        </authorList>
    </citation>
    <scope>NUCLEOTIDE SEQUENCE [LARGE SCALE GENOMIC DNA]</scope>
    <source>
        <strain evidence="2 3">GM-16</strain>
    </source>
</reference>
<protein>
    <recommendedName>
        <fullName evidence="1">Short chain dehydrogenase-like proteobacteria domain-containing protein</fullName>
    </recommendedName>
</protein>
<dbReference type="InterPro" id="IPR048623">
    <property type="entry name" value="SDR-like_proteobact"/>
</dbReference>
<gene>
    <name evidence="2" type="ORF">EKN06_05185</name>
</gene>
<evidence type="ECO:0000313" key="2">
    <source>
        <dbReference type="EMBL" id="RVQ69824.1"/>
    </source>
</evidence>
<dbReference type="Pfam" id="PF21777">
    <property type="entry name" value="SDR-like"/>
    <property type="match status" value="1"/>
</dbReference>
<keyword evidence="3" id="KW-1185">Reference proteome</keyword>
<feature type="domain" description="Short chain dehydrogenase-like proteobacteria" evidence="1">
    <location>
        <begin position="4"/>
        <end position="95"/>
    </location>
</feature>
<evidence type="ECO:0000259" key="1">
    <source>
        <dbReference type="Pfam" id="PF21777"/>
    </source>
</evidence>
<dbReference type="AlphaFoldDB" id="A0A437H2E0"/>
<name>A0A437H2E0_9SPHN</name>
<dbReference type="OrthoDB" id="7409402at2"/>
<sequence>MRGAEPLAAAARFHTKILPQIEAALVDGESIVVRFDHAEGKPHRWRNEAIAALARKYAPLRINAVAPAGTEPDETAIAATISFLAGNEGITGQLLIAG</sequence>
<organism evidence="2 3">
    <name type="scientific">Croceicoccus ponticola</name>
    <dbReference type="NCBI Taxonomy" id="2217664"/>
    <lineage>
        <taxon>Bacteria</taxon>
        <taxon>Pseudomonadati</taxon>
        <taxon>Pseudomonadota</taxon>
        <taxon>Alphaproteobacteria</taxon>
        <taxon>Sphingomonadales</taxon>
        <taxon>Erythrobacteraceae</taxon>
        <taxon>Croceicoccus</taxon>
    </lineage>
</organism>
<dbReference type="EMBL" id="RXOL01000001">
    <property type="protein sequence ID" value="RVQ69824.1"/>
    <property type="molecule type" value="Genomic_DNA"/>
</dbReference>